<dbReference type="InterPro" id="IPR041373">
    <property type="entry name" value="RT_RNaseH"/>
</dbReference>
<dbReference type="PROSITE" id="PS50994">
    <property type="entry name" value="INTEGRASE"/>
    <property type="match status" value="1"/>
</dbReference>
<feature type="region of interest" description="Disordered" evidence="10">
    <location>
        <begin position="42"/>
        <end position="78"/>
    </location>
</feature>
<reference evidence="12 13" key="1">
    <citation type="journal article" date="2014" name="BMC Genomics">
        <title>Genome and secretome analysis of the hemibiotrophic fungal pathogen, Moniliophthora roreri, which causes frosty pod rot disease of cacao: mechanisms of the biotrophic and necrotrophic phases.</title>
        <authorList>
            <person name="Meinhardt L.W."/>
            <person name="Costa G.G.L."/>
            <person name="Thomazella D.P.T."/>
            <person name="Teixeira P.J.P.L."/>
            <person name="Carazzolle M.F."/>
            <person name="Schuster S.C."/>
            <person name="Carlson J.E."/>
            <person name="Guiltinan M.J."/>
            <person name="Mieczkowski P."/>
            <person name="Farmer A."/>
            <person name="Ramaraj T."/>
            <person name="Crozier J."/>
            <person name="Davis R.E."/>
            <person name="Shao J."/>
            <person name="Melnick R.L."/>
            <person name="Pereira G.A.G."/>
            <person name="Bailey B.A."/>
        </authorList>
    </citation>
    <scope>NUCLEOTIDE SEQUENCE [LARGE SCALE GENOMIC DNA]</scope>
    <source>
        <strain evidence="12 13">MCA 2997</strain>
    </source>
</reference>
<evidence type="ECO:0000256" key="3">
    <source>
        <dbReference type="ARBA" id="ARBA00022695"/>
    </source>
</evidence>
<dbReference type="Gene3D" id="1.10.340.70">
    <property type="match status" value="1"/>
</dbReference>
<keyword evidence="3" id="KW-0548">Nucleotidyltransferase</keyword>
<evidence type="ECO:0000256" key="6">
    <source>
        <dbReference type="ARBA" id="ARBA00022801"/>
    </source>
</evidence>
<name>V2WLH0_MONRO</name>
<feature type="non-terminal residue" evidence="12">
    <location>
        <position position="1284"/>
    </location>
</feature>
<proteinExistence type="predicted"/>
<dbReference type="SUPFAM" id="SSF56672">
    <property type="entry name" value="DNA/RNA polymerases"/>
    <property type="match status" value="1"/>
</dbReference>
<dbReference type="GO" id="GO:0004519">
    <property type="term" value="F:endonuclease activity"/>
    <property type="evidence" value="ECO:0007669"/>
    <property type="project" value="UniProtKB-KW"/>
</dbReference>
<dbReference type="InterPro" id="IPR001584">
    <property type="entry name" value="Integrase_cat-core"/>
</dbReference>
<dbReference type="InterPro" id="IPR043128">
    <property type="entry name" value="Rev_trsase/Diguanyl_cyclase"/>
</dbReference>
<dbReference type="FunFam" id="3.30.70.270:FF:000020">
    <property type="entry name" value="Transposon Tf2-6 polyprotein-like Protein"/>
    <property type="match status" value="1"/>
</dbReference>
<dbReference type="SUPFAM" id="SSF53098">
    <property type="entry name" value="Ribonuclease H-like"/>
    <property type="match status" value="1"/>
</dbReference>
<dbReference type="InterPro" id="IPR043502">
    <property type="entry name" value="DNA/RNA_pol_sf"/>
</dbReference>
<evidence type="ECO:0000256" key="2">
    <source>
        <dbReference type="ARBA" id="ARBA00022679"/>
    </source>
</evidence>
<dbReference type="Gene3D" id="3.10.20.370">
    <property type="match status" value="1"/>
</dbReference>
<evidence type="ECO:0000256" key="9">
    <source>
        <dbReference type="SAM" id="Coils"/>
    </source>
</evidence>
<dbReference type="HOGENOM" id="CLU_000384_38_1_1"/>
<comment type="caution">
    <text evidence="12">The sequence shown here is derived from an EMBL/GenBank/DDBJ whole genome shotgun (WGS) entry which is preliminary data.</text>
</comment>
<dbReference type="Pfam" id="PF17917">
    <property type="entry name" value="RT_RNaseH"/>
    <property type="match status" value="1"/>
</dbReference>
<keyword evidence="5" id="KW-0255">Endonuclease</keyword>
<dbReference type="InterPro" id="IPR041588">
    <property type="entry name" value="Integrase_H2C2"/>
</dbReference>
<evidence type="ECO:0000313" key="13">
    <source>
        <dbReference type="Proteomes" id="UP000017559"/>
    </source>
</evidence>
<dbReference type="PANTHER" id="PTHR37984">
    <property type="entry name" value="PROTEIN CBG26694"/>
    <property type="match status" value="1"/>
</dbReference>
<evidence type="ECO:0000256" key="10">
    <source>
        <dbReference type="SAM" id="MobiDB-lite"/>
    </source>
</evidence>
<organism evidence="12 13">
    <name type="scientific">Moniliophthora roreri (strain MCA 2997)</name>
    <name type="common">Cocoa frosty pod rot fungus</name>
    <name type="synonym">Crinipellis roreri</name>
    <dbReference type="NCBI Taxonomy" id="1381753"/>
    <lineage>
        <taxon>Eukaryota</taxon>
        <taxon>Fungi</taxon>
        <taxon>Dikarya</taxon>
        <taxon>Basidiomycota</taxon>
        <taxon>Agaricomycotina</taxon>
        <taxon>Agaricomycetes</taxon>
        <taxon>Agaricomycetidae</taxon>
        <taxon>Agaricales</taxon>
        <taxon>Marasmiineae</taxon>
        <taxon>Marasmiaceae</taxon>
        <taxon>Moniliophthora</taxon>
    </lineage>
</organism>
<dbReference type="PANTHER" id="PTHR37984:SF5">
    <property type="entry name" value="PROTEIN NYNRIN-LIKE"/>
    <property type="match status" value="1"/>
</dbReference>
<dbReference type="GO" id="GO:0003723">
    <property type="term" value="F:RNA binding"/>
    <property type="evidence" value="ECO:0007669"/>
    <property type="project" value="UniProtKB-KW"/>
</dbReference>
<dbReference type="InterPro" id="IPR000477">
    <property type="entry name" value="RT_dom"/>
</dbReference>
<keyword evidence="8 12" id="KW-0695">RNA-directed DNA polymerase</keyword>
<dbReference type="Gene3D" id="3.30.70.270">
    <property type="match status" value="2"/>
</dbReference>
<keyword evidence="13" id="KW-1185">Reference proteome</keyword>
<sequence length="1284" mass="145897">MDIPERLSQIEAELKLSLERYTATQNALQALLSAMEHLKSLSQPLPPSTTAPPPPPLGPSCSTPQPGLSKPSKLALPPEFDGDHTKGKAFITQCLLYIHSHPGFTDDALKIKWVLGLMTKEDAALWASYYAQGILSSSTPDWGTFDAFLQLLQECFTVLDSATLAHACLNSNAYHMCNRTIDEYTDEFEHLIRESQYPDPLWIVEWFRAGLELSIATHIGESALCPEDDDLSIKNSLEIPVELQCTESSVLKATSGFVDCGATDKFIDKDYAKSNGFVLCPLSPPIPVYNVDGTPNCLGTITEMADVVLKYKDHTECTMFAVTSLGKQTVLLGYSWLEKHNPEINRQTKEEAKLRCAEACCACKWNAQPWPTFTEDLDSKDCTLPLDDEDDSDTDRDSSVGVDALEEDCIFACNLHPTSPAHHINTTSTVSQQLAEAAAKDHQAKSSVHDNLPKQFWEYKDVFSKESFDHLPEHWPWDHAIELIPGPLPSATKVYPLLPNNQGELDSFLQEGLASGHIHSSKSPIGAPVFFVKKKDGKLQFVQDYQQLQHYHCAKYFTKLDVQWGFNNIHIKGDEWKVAFHTNHGLFEPLVMYFGLTNSPATFQTMMNDIFQDLVLEGVVCVYLDNILVFTKTKEEHDHILSLVLECLCEHKLYLCIEKCEFFKEHIEYLGVIISHNKVEMDPVKVTGLFLGFTNFYHRFIADFLHFAHPLFHLTCNDVKWEWGKAEQDAFDTIKGFITSTPILILPDSSKPYCIEADSSDFATGAVLSQQSTEDRKWHPVAFYSKSLNAVEHNYEIHNKEMLAIIRALETWCHLLEGSPHSFEVWTDHKNLEYFHKAQKLNHCQARWSLYLSHFDFTLHHKPGCSMGKRDALSRRADYGKSEHDNEDIVLLDPKLFHIHALEAIKVEGEERDILCDICSSMDSGDLEEPIAKAAAELHKDLTHRSVWSAEWKQENGLLMFRGKIYVPKDKDLRHHIVEQHHDSHVAGHPGRFKTLELVSCNYWWPQMSRYIGQYTRRTCQPCIRAKIQCHKPIGELHPTPTAPEHWHTVSVDFIVELPEAHGFDAIMNVVDTTGKHAHFLPTHTTINAEGAARLYLKEVWKHHGLPVNMISDRGTQFVAEFTRELYCLLGIKLAASTAYHSQTDGQTERVNQELEEYLWLFVLHHQDDWDEFLPLAEFSYNNHIHSSTQQTPFMLDTGCNPQMGFEPNQPPSEAESVNQFKQKMQAGLEEAKAALDKAKQEYTQYYNRCRVPAPEFKPGDKVWLDASDIQTDQPSKKLADHNL</sequence>
<feature type="domain" description="Integrase catalytic" evidence="11">
    <location>
        <begin position="1040"/>
        <end position="1201"/>
    </location>
</feature>
<dbReference type="CDD" id="cd00303">
    <property type="entry name" value="retropepsin_like"/>
    <property type="match status" value="1"/>
</dbReference>
<dbReference type="InterPro" id="IPR036397">
    <property type="entry name" value="RNaseH_sf"/>
</dbReference>
<dbReference type="OrthoDB" id="3341476at2759"/>
<dbReference type="GO" id="GO:0016787">
    <property type="term" value="F:hydrolase activity"/>
    <property type="evidence" value="ECO:0007669"/>
    <property type="project" value="UniProtKB-KW"/>
</dbReference>
<evidence type="ECO:0000256" key="7">
    <source>
        <dbReference type="ARBA" id="ARBA00022884"/>
    </source>
</evidence>
<dbReference type="CDD" id="cd09274">
    <property type="entry name" value="RNase_HI_RT_Ty3"/>
    <property type="match status" value="1"/>
</dbReference>
<evidence type="ECO:0000256" key="5">
    <source>
        <dbReference type="ARBA" id="ARBA00022759"/>
    </source>
</evidence>
<dbReference type="GO" id="GO:0005634">
    <property type="term" value="C:nucleus"/>
    <property type="evidence" value="ECO:0007669"/>
    <property type="project" value="UniProtKB-ARBA"/>
</dbReference>
<keyword evidence="4" id="KW-0540">Nuclease</keyword>
<evidence type="ECO:0000313" key="12">
    <source>
        <dbReference type="EMBL" id="ESK81396.1"/>
    </source>
</evidence>
<keyword evidence="9" id="KW-0175">Coiled coil</keyword>
<dbReference type="Gene3D" id="3.10.10.10">
    <property type="entry name" value="HIV Type 1 Reverse Transcriptase, subunit A, domain 1"/>
    <property type="match status" value="2"/>
</dbReference>
<dbReference type="EC" id="2.7.7.49" evidence="1"/>
<dbReference type="EMBL" id="AWSO01002498">
    <property type="protein sequence ID" value="ESK81396.1"/>
    <property type="molecule type" value="Genomic_DNA"/>
</dbReference>
<feature type="coiled-coil region" evidence="9">
    <location>
        <begin position="1222"/>
        <end position="1249"/>
    </location>
</feature>
<keyword evidence="2" id="KW-0808">Transferase</keyword>
<dbReference type="Proteomes" id="UP000017559">
    <property type="component" value="Unassembled WGS sequence"/>
</dbReference>
<keyword evidence="6" id="KW-0378">Hydrolase</keyword>
<dbReference type="Gene3D" id="2.40.70.10">
    <property type="entry name" value="Acid Proteases"/>
    <property type="match status" value="1"/>
</dbReference>
<evidence type="ECO:0000256" key="8">
    <source>
        <dbReference type="ARBA" id="ARBA00022918"/>
    </source>
</evidence>
<keyword evidence="7" id="KW-0694">RNA-binding</keyword>
<protein>
    <recommendedName>
        <fullName evidence="1">RNA-directed DNA polymerase</fullName>
        <ecNumber evidence="1">2.7.7.49</ecNumber>
    </recommendedName>
</protein>
<evidence type="ECO:0000256" key="4">
    <source>
        <dbReference type="ARBA" id="ARBA00022722"/>
    </source>
</evidence>
<dbReference type="KEGG" id="mrr:Moror_16570"/>
<dbReference type="InterPro" id="IPR050951">
    <property type="entry name" value="Retrovirus_Pol_polyprotein"/>
</dbReference>
<dbReference type="GO" id="GO:0003964">
    <property type="term" value="F:RNA-directed DNA polymerase activity"/>
    <property type="evidence" value="ECO:0007669"/>
    <property type="project" value="UniProtKB-KW"/>
</dbReference>
<evidence type="ECO:0000256" key="1">
    <source>
        <dbReference type="ARBA" id="ARBA00012493"/>
    </source>
</evidence>
<dbReference type="CDD" id="cd01647">
    <property type="entry name" value="RT_LTR"/>
    <property type="match status" value="1"/>
</dbReference>
<feature type="compositionally biased region" description="Pro residues" evidence="10">
    <location>
        <begin position="44"/>
        <end position="58"/>
    </location>
</feature>
<evidence type="ECO:0000259" key="11">
    <source>
        <dbReference type="PROSITE" id="PS50994"/>
    </source>
</evidence>
<accession>V2WLH0</accession>
<dbReference type="Pfam" id="PF17921">
    <property type="entry name" value="Integrase_H2C2"/>
    <property type="match status" value="1"/>
</dbReference>
<dbReference type="Gene3D" id="3.30.420.10">
    <property type="entry name" value="Ribonuclease H-like superfamily/Ribonuclease H"/>
    <property type="match status" value="1"/>
</dbReference>
<dbReference type="Pfam" id="PF00078">
    <property type="entry name" value="RVT_1"/>
    <property type="match status" value="1"/>
</dbReference>
<dbReference type="InterPro" id="IPR012337">
    <property type="entry name" value="RNaseH-like_sf"/>
</dbReference>
<gene>
    <name evidence="12" type="ORF">Moror_16570</name>
</gene>
<dbReference type="InterPro" id="IPR021109">
    <property type="entry name" value="Peptidase_aspartic_dom_sf"/>
</dbReference>
<dbReference type="GO" id="GO:0015074">
    <property type="term" value="P:DNA integration"/>
    <property type="evidence" value="ECO:0007669"/>
    <property type="project" value="InterPro"/>
</dbReference>